<feature type="transmembrane region" description="Helical" evidence="1">
    <location>
        <begin position="34"/>
        <end position="51"/>
    </location>
</feature>
<keyword evidence="1" id="KW-0472">Membrane</keyword>
<organism evidence="2 3">
    <name type="scientific">Parabacteroides faecalis</name>
    <dbReference type="NCBI Taxonomy" id="2924040"/>
    <lineage>
        <taxon>Bacteria</taxon>
        <taxon>Pseudomonadati</taxon>
        <taxon>Bacteroidota</taxon>
        <taxon>Bacteroidia</taxon>
        <taxon>Bacteroidales</taxon>
        <taxon>Tannerellaceae</taxon>
        <taxon>Parabacteroides</taxon>
    </lineage>
</organism>
<keyword evidence="1" id="KW-0812">Transmembrane</keyword>
<dbReference type="EMBL" id="JAKZMM010000011">
    <property type="protein sequence ID" value="MCJ2380143.1"/>
    <property type="molecule type" value="Genomic_DNA"/>
</dbReference>
<proteinExistence type="predicted"/>
<name>A0ABT0BZE1_9BACT</name>
<accession>A0ABT0BZE1</accession>
<keyword evidence="1" id="KW-1133">Transmembrane helix</keyword>
<gene>
    <name evidence="2" type="ORF">MUN53_05860</name>
</gene>
<evidence type="ECO:0000313" key="3">
    <source>
        <dbReference type="Proteomes" id="UP001165444"/>
    </source>
</evidence>
<dbReference type="Proteomes" id="UP001165444">
    <property type="component" value="Unassembled WGS sequence"/>
</dbReference>
<reference evidence="2 3" key="1">
    <citation type="submission" date="2022-03" db="EMBL/GenBank/DDBJ databases">
        <title>Parabacteroides sp. nov. isolated from swine feces.</title>
        <authorList>
            <person name="Bak J.E."/>
        </authorList>
    </citation>
    <scope>NUCLEOTIDE SEQUENCE [LARGE SCALE GENOMIC DNA]</scope>
    <source>
        <strain evidence="2 3">AGMB00274</strain>
    </source>
</reference>
<dbReference type="RefSeq" id="WP_243323864.1">
    <property type="nucleotide sequence ID" value="NZ_JAKZMM010000011.1"/>
</dbReference>
<evidence type="ECO:0000313" key="2">
    <source>
        <dbReference type="EMBL" id="MCJ2380143.1"/>
    </source>
</evidence>
<dbReference type="PROSITE" id="PS51257">
    <property type="entry name" value="PROKAR_LIPOPROTEIN"/>
    <property type="match status" value="1"/>
</dbReference>
<evidence type="ECO:0008006" key="4">
    <source>
        <dbReference type="Google" id="ProtNLM"/>
    </source>
</evidence>
<sequence length="65" mass="7008">MAKKSNKFNLWVSIVLILVGCVLACSSIISNDYLKLVVVLASLAYGLYGIMKALSTSEEADVVNK</sequence>
<protein>
    <recommendedName>
        <fullName evidence="4">Lipoprotein</fullName>
    </recommendedName>
</protein>
<keyword evidence="3" id="KW-1185">Reference proteome</keyword>
<comment type="caution">
    <text evidence="2">The sequence shown here is derived from an EMBL/GenBank/DDBJ whole genome shotgun (WGS) entry which is preliminary data.</text>
</comment>
<evidence type="ECO:0000256" key="1">
    <source>
        <dbReference type="SAM" id="Phobius"/>
    </source>
</evidence>